<feature type="transmembrane region" description="Helical" evidence="5">
    <location>
        <begin position="606"/>
        <end position="629"/>
    </location>
</feature>
<sequence>MLNINKALSDYGSINEIKVDDESYDNEFTKSSDYYTIVKNSKKRRRKKLPVYQSDSFLNYVQSNPGGFNTNGFNQTRESLKTIVIDDASREEFSQSSTEIIISETFCKSSYIVEPVAFIQNLATSIMGISLGQFIYNRILNRLIDEFSKSNFKQIFTNSTLFFTTNTNSSCQTSPIPINNNSNLTSFFVKSSTPNLFTTPLINHEYFSTPYHHDITPEDFDRIRTLAQSETARLYFVSSLFCGIPVIIMTNLLGVNCSALGRKTLMLIYLFVMSLKFILILFQCLNPSWPDWLFYVGAFIEGISGSGGVFYLSLYCYIADLTSPSSRSYRITLLNNLNSLASLCVTFLCGYVIKYFGYFYLFFSSVLLMVISFFYTLFLIPEPLVELRNTSLLQRIKKCSLKRTINCFKVYFSKENEKCKKETTYLLDPNNNPGNTELKHTKLSKQTFVLLLIVFANFIYCFGTIGIGSIFTLFLMNKPYCFDSVEISNYSVFATVISLVASLFVSKFFKVNDLIICILSVLSYFLSVLCYIFGDSTFYVYLGAIVASISGLEYGYVRSIVSKSVEKNEVADALSLILIVDTFIAVVANVLFPILYSSIVSKGINILFAFSNGFILIALICHVINFFVYKPVKQDVEIKNVKKRKGNEISMKRRYVSLANLSESDEENETLVRDIDSIDPVIIED</sequence>
<feature type="transmembrane region" description="Helical" evidence="5">
    <location>
        <begin position="514"/>
        <end position="534"/>
    </location>
</feature>
<feature type="transmembrane region" description="Helical" evidence="5">
    <location>
        <begin position="487"/>
        <end position="505"/>
    </location>
</feature>
<name>A0A813ZBJ2_9BILA</name>
<evidence type="ECO:0000256" key="4">
    <source>
        <dbReference type="ARBA" id="ARBA00023136"/>
    </source>
</evidence>
<dbReference type="InterPro" id="IPR011701">
    <property type="entry name" value="MFS"/>
</dbReference>
<feature type="transmembrane region" description="Helical" evidence="5">
    <location>
        <begin position="331"/>
        <end position="353"/>
    </location>
</feature>
<feature type="transmembrane region" description="Helical" evidence="5">
    <location>
        <begin position="267"/>
        <end position="286"/>
    </location>
</feature>
<keyword evidence="4 5" id="KW-0472">Membrane</keyword>
<dbReference type="Gene3D" id="1.20.1250.20">
    <property type="entry name" value="MFS general substrate transporter like domains"/>
    <property type="match status" value="1"/>
</dbReference>
<reference evidence="6" key="1">
    <citation type="submission" date="2021-02" db="EMBL/GenBank/DDBJ databases">
        <authorList>
            <person name="Nowell W R."/>
        </authorList>
    </citation>
    <scope>NUCLEOTIDE SEQUENCE</scope>
    <source>
        <strain evidence="6">Ploen Becks lab</strain>
    </source>
</reference>
<dbReference type="OrthoDB" id="3026777at2759"/>
<evidence type="ECO:0000256" key="1">
    <source>
        <dbReference type="ARBA" id="ARBA00004141"/>
    </source>
</evidence>
<dbReference type="SUPFAM" id="SSF103473">
    <property type="entry name" value="MFS general substrate transporter"/>
    <property type="match status" value="1"/>
</dbReference>
<dbReference type="EMBL" id="CAJNOC010001872">
    <property type="protein sequence ID" value="CAF0897110.1"/>
    <property type="molecule type" value="Genomic_DNA"/>
</dbReference>
<evidence type="ECO:0000256" key="5">
    <source>
        <dbReference type="SAM" id="Phobius"/>
    </source>
</evidence>
<feature type="transmembrane region" description="Helical" evidence="5">
    <location>
        <begin position="448"/>
        <end position="475"/>
    </location>
</feature>
<feature type="transmembrane region" description="Helical" evidence="5">
    <location>
        <begin position="573"/>
        <end position="594"/>
    </location>
</feature>
<feature type="transmembrane region" description="Helical" evidence="5">
    <location>
        <begin position="234"/>
        <end position="255"/>
    </location>
</feature>
<comment type="caution">
    <text evidence="6">The sequence shown here is derived from an EMBL/GenBank/DDBJ whole genome shotgun (WGS) entry which is preliminary data.</text>
</comment>
<comment type="subcellular location">
    <subcellularLocation>
        <location evidence="1">Membrane</location>
        <topology evidence="1">Multi-pass membrane protein</topology>
    </subcellularLocation>
</comment>
<keyword evidence="3 5" id="KW-1133">Transmembrane helix</keyword>
<protein>
    <submittedName>
        <fullName evidence="6">Uncharacterized protein</fullName>
    </submittedName>
</protein>
<dbReference type="GO" id="GO:0022857">
    <property type="term" value="F:transmembrane transporter activity"/>
    <property type="evidence" value="ECO:0007669"/>
    <property type="project" value="InterPro"/>
</dbReference>
<evidence type="ECO:0000256" key="2">
    <source>
        <dbReference type="ARBA" id="ARBA00022692"/>
    </source>
</evidence>
<keyword evidence="7" id="KW-1185">Reference proteome</keyword>
<dbReference type="PANTHER" id="PTHR23507">
    <property type="entry name" value="ZGC:174356"/>
    <property type="match status" value="1"/>
</dbReference>
<accession>A0A813ZBJ2</accession>
<dbReference type="InterPro" id="IPR036259">
    <property type="entry name" value="MFS_trans_sf"/>
</dbReference>
<dbReference type="Pfam" id="PF07690">
    <property type="entry name" value="MFS_1"/>
    <property type="match status" value="1"/>
</dbReference>
<dbReference type="AlphaFoldDB" id="A0A813ZBJ2"/>
<dbReference type="PANTHER" id="PTHR23507:SF1">
    <property type="entry name" value="FI18259P1-RELATED"/>
    <property type="match status" value="1"/>
</dbReference>
<gene>
    <name evidence="6" type="ORF">OXX778_LOCUS11212</name>
</gene>
<proteinExistence type="predicted"/>
<feature type="transmembrane region" description="Helical" evidence="5">
    <location>
        <begin position="540"/>
        <end position="561"/>
    </location>
</feature>
<keyword evidence="2 5" id="KW-0812">Transmembrane</keyword>
<feature type="transmembrane region" description="Helical" evidence="5">
    <location>
        <begin position="292"/>
        <end position="319"/>
    </location>
</feature>
<organism evidence="6 7">
    <name type="scientific">Brachionus calyciflorus</name>
    <dbReference type="NCBI Taxonomy" id="104777"/>
    <lineage>
        <taxon>Eukaryota</taxon>
        <taxon>Metazoa</taxon>
        <taxon>Spiralia</taxon>
        <taxon>Gnathifera</taxon>
        <taxon>Rotifera</taxon>
        <taxon>Eurotatoria</taxon>
        <taxon>Monogononta</taxon>
        <taxon>Pseudotrocha</taxon>
        <taxon>Ploima</taxon>
        <taxon>Brachionidae</taxon>
        <taxon>Brachionus</taxon>
    </lineage>
</organism>
<evidence type="ECO:0000313" key="6">
    <source>
        <dbReference type="EMBL" id="CAF0897110.1"/>
    </source>
</evidence>
<evidence type="ECO:0000313" key="7">
    <source>
        <dbReference type="Proteomes" id="UP000663879"/>
    </source>
</evidence>
<evidence type="ECO:0000256" key="3">
    <source>
        <dbReference type="ARBA" id="ARBA00022989"/>
    </source>
</evidence>
<dbReference type="Proteomes" id="UP000663879">
    <property type="component" value="Unassembled WGS sequence"/>
</dbReference>
<feature type="transmembrane region" description="Helical" evidence="5">
    <location>
        <begin position="359"/>
        <end position="380"/>
    </location>
</feature>
<dbReference type="GO" id="GO:0016020">
    <property type="term" value="C:membrane"/>
    <property type="evidence" value="ECO:0007669"/>
    <property type="project" value="UniProtKB-SubCell"/>
</dbReference>